<keyword evidence="1" id="KW-0732">Signal</keyword>
<proteinExistence type="predicted"/>
<feature type="chain" id="PRO_5043350150" evidence="1">
    <location>
        <begin position="26"/>
        <end position="2148"/>
    </location>
</feature>
<comment type="caution">
    <text evidence="2">The sequence shown here is derived from an EMBL/GenBank/DDBJ whole genome shotgun (WGS) entry which is preliminary data.</text>
</comment>
<protein>
    <submittedName>
        <fullName evidence="2">Uncharacterized protein</fullName>
    </submittedName>
</protein>
<gene>
    <name evidence="2" type="ORF">KQX54_002435</name>
</gene>
<organism evidence="2 3">
    <name type="scientific">Cotesia glomerata</name>
    <name type="common">Lepidopteran parasitic wasp</name>
    <name type="synonym">Apanteles glomeratus</name>
    <dbReference type="NCBI Taxonomy" id="32391"/>
    <lineage>
        <taxon>Eukaryota</taxon>
        <taxon>Metazoa</taxon>
        <taxon>Ecdysozoa</taxon>
        <taxon>Arthropoda</taxon>
        <taxon>Hexapoda</taxon>
        <taxon>Insecta</taxon>
        <taxon>Pterygota</taxon>
        <taxon>Neoptera</taxon>
        <taxon>Endopterygota</taxon>
        <taxon>Hymenoptera</taxon>
        <taxon>Apocrita</taxon>
        <taxon>Ichneumonoidea</taxon>
        <taxon>Braconidae</taxon>
        <taxon>Microgastrinae</taxon>
        <taxon>Cotesia</taxon>
    </lineage>
</organism>
<evidence type="ECO:0000313" key="3">
    <source>
        <dbReference type="Proteomes" id="UP000826195"/>
    </source>
</evidence>
<evidence type="ECO:0000313" key="2">
    <source>
        <dbReference type="EMBL" id="KAH0534275.1"/>
    </source>
</evidence>
<accession>A0AAV7HRP8</accession>
<dbReference type="EMBL" id="JAHXZJ010002982">
    <property type="protein sequence ID" value="KAH0534275.1"/>
    <property type="molecule type" value="Genomic_DNA"/>
</dbReference>
<evidence type="ECO:0000256" key="1">
    <source>
        <dbReference type="SAM" id="SignalP"/>
    </source>
</evidence>
<sequence>MNARKMSKFNISVIWVLFFIAFAESLVEDYYYRDIIDDGIKLEFFVEEMTPDRQIKIYYHDKLIITQQNTFTASESYVGEKKYLQKIVPDTETLILIPAEINPEEKVIVYHSDGKIHVYQGEEINSTKLVTEFNNSLDSEETISILPTEFNQKKLVLIFFENNKLVLTQKETPEEINPNLSSVEKLQTVTSDKNKLLLHPARLSPEKKINILHKNGKIIVWTGKSDQIPEDSVETLEIVELITEKLIKKPLEMNSDGKVLVNRKERQINVHEKKEINSPDLKLSDSINKPEINQEIAPDLEFDAFFDSGEIAEIFPQEFNLKKLVWISFCDNQLNVTQLGAPEETRNNIRYKHKNTTVVSSDVNKLLLYPARITPEDRIRILHENRTIYVWQGSDRIPKRHINRPDIVKVIKPTPKPEMPESVLDKLGNSSFDREILMALPELNLKQTFWININGNNNTKVETLNTPHQKISRANGFNNSRIVNSGSNSILFYPITIDLDFKINVNDNSRRVSEEPKINESKINEPKINESNIEEPKINETKINEPKINESNIEEPKINESKINESNINEPNIEEPKINESKINESNIEEPEINESIINETSAQPKLSILHQIIGSNYTMKVDPKELILKKLVKVSYKNELLEVTQNGTSEESFNASSSFNQINLQVIKPDTVTLILHLMFINPDSVINFRHENGSIYIWQEPDRIPKSDVDMPSVVQVIEPRGDEDSDGDDNESKTVVKDFNLSFPDKEWLTISCKKFNPDKLVVVKNVNHQIHVNQIDRVEDDGNKNRRYKKLFLSFRNESSATLDPRKIDPNKKNFSMKLWVVLSILAVVHSYDNDWDGAEGQYEREVYDDDIPIILTLPEIVPVLQVKVFYKNHHLYVTQREMPRENPRLDPSDEKPDLQIVVPDTEPVFLNPSDINDKDIYIHHSKEHIFVFQGEVPKVQPEPPLISTADDSILYLNAISFIPEKLIKIYYDGDRLFVSQRDVPDNKYFNEKPTRSFLQYIGSDRAIVYLYPTKINWDQDVAVQHSPHSISVFQGRKPRSYLREDNAGETKYLPDSFQDYDATFDGGEVYSMFSDDFNPRKTALIFFDNGKMRVTQKGAPEETNPDLAPNQNNLQTMTSDENKLVFHPARFSPEKQIKVQHLGKRIFVWIGRYRAPSFNVNNPEIIEVIRPKVDPDYDTTVDSGEVFTVYSDEFNLDKSVRIFVKNGQLKVTQVNTPEETNPTLLPGVKSLQTITSDENSLLFYPARFSPDVKIRILYKSNKIFFWTGGSQPPRFNTNRPEIIEVIEPETEDLAPEETPFDTSFDSGETVELFPTEFDLTKLVYIFFQDGQLKVTQIGAPEEPRRNTRSKYRNLKIISSDVNKLMLYPARILQDQEINLRHENGEIFLWQGFDKLPIRNVNRPDIVKVIKPPRPETKELEAPKEPKDLYVISGKTLIISPETFNVNKLIYAVFKNNKLQITQDNAPEELDFIVEENLPIVKSDTAPLMFHPNLLDIHAKVYIRHQNCMIYIWQGSEDLPVDISDVEYDEKPVNVVPKIKENLSVIIANKPIKEDINVTLIKTEDNSPAIIAKKPIKESINLTLTKTEDNSSKIIAKPVEGINLTSIETEDNSRILDVDSIIKYVNYKFNESNTSETNKTVNSSDIFITKVVEINSIMNISLAQFNPRKLVSVSFKNDTWIINQLNTPKETLNSSKSTKLQIIKPSTETIFLHTAFIDPSEVHLRYDNGKIYIWQGDSQPLVNIETDVVSVPELAKPKTEHKPAKPVIVNITYPFVQDTSEFELPKAENVSLHFKKPKVTFNQTIQSGRTLSLASGEFDPHKLVMVSYINNSLEVTQVRCPKETWDERIEYKKSLQIIRSDTDVMYLHAGLANLESNINFRHENGKIYIWQGAKPEINEDSPILNVIDPNPRENKSENDFDATYESSYTVKEFSKRFNLGKLLSVTVENNKLHLSQVNMPEDSVSATGEYKNLQVVKSESVRVLVHLARVNPDLLIHIRHENGRIYIWQGSDQIPKEDVDMLSVVEVIEPSEDDDSDDEDEDEETVVQDLNQSVSDKMTLTLFSNMYNPDKLVVVKHANHQIHVNQIDRVKDDGNENQGYEDLHLSIPNESSATFDPRKIDPNKMIIINYIKKKTQINTAFYKD</sequence>
<reference evidence="2 3" key="1">
    <citation type="journal article" date="2021" name="J. Hered.">
        <title>A chromosome-level genome assembly of the parasitoid wasp, Cotesia glomerata (Hymenoptera: Braconidae).</title>
        <authorList>
            <person name="Pinto B.J."/>
            <person name="Weis J.J."/>
            <person name="Gamble T."/>
            <person name="Ode P.J."/>
            <person name="Paul R."/>
            <person name="Zaspel J.M."/>
        </authorList>
    </citation>
    <scope>NUCLEOTIDE SEQUENCE [LARGE SCALE GENOMIC DNA]</scope>
    <source>
        <strain evidence="2">CgM1</strain>
    </source>
</reference>
<feature type="signal peptide" evidence="1">
    <location>
        <begin position="1"/>
        <end position="25"/>
    </location>
</feature>
<dbReference type="Proteomes" id="UP000826195">
    <property type="component" value="Unassembled WGS sequence"/>
</dbReference>
<name>A0AAV7HRP8_COTGL</name>
<dbReference type="Gene3D" id="2.160.10.20">
    <property type="entry name" value="Insect antifreeze protein"/>
    <property type="match status" value="1"/>
</dbReference>
<keyword evidence="3" id="KW-1185">Reference proteome</keyword>